<dbReference type="Proteomes" id="UP001164536">
    <property type="component" value="Plasmid unnamed5"/>
</dbReference>
<keyword evidence="2" id="KW-1185">Reference proteome</keyword>
<protein>
    <recommendedName>
        <fullName evidence="3">Morphogenetic protein</fullName>
    </recommendedName>
</protein>
<dbReference type="RefSeq" id="WP_126510690.1">
    <property type="nucleotide sequence ID" value="NZ_CP114569.1"/>
</dbReference>
<geneLocation type="plasmid" evidence="1 2">
    <name>unnamed5</name>
</geneLocation>
<dbReference type="EMBL" id="CP114569">
    <property type="protein sequence ID" value="WAZ60700.1"/>
    <property type="molecule type" value="Genomic_DNA"/>
</dbReference>
<evidence type="ECO:0000313" key="1">
    <source>
        <dbReference type="EMBL" id="WAZ60700.1"/>
    </source>
</evidence>
<accession>A0ABY7L856</accession>
<gene>
    <name evidence="1" type="ORF">O4000_29230</name>
</gene>
<sequence>MTPVDMLEGVKKRFQPLLADDETLLKTLLRQALTTYQDKAGVIGRVQISKQEGVSLKLPEDYLALIHVTDSRGGLVYADPYPDSIKLDLDGCERYPLTMAYLLNLRDRDFEKWVIPADIIGSLEDYLEALIAIKNTERLRIVAIAGKLDTSGYPDEITLQQRKQELELQMSANRAIIPGATIL</sequence>
<organism evidence="1 2">
    <name type="scientific">Citrobacter freundii</name>
    <dbReference type="NCBI Taxonomy" id="546"/>
    <lineage>
        <taxon>Bacteria</taxon>
        <taxon>Pseudomonadati</taxon>
        <taxon>Pseudomonadota</taxon>
        <taxon>Gammaproteobacteria</taxon>
        <taxon>Enterobacterales</taxon>
        <taxon>Enterobacteriaceae</taxon>
        <taxon>Citrobacter</taxon>
        <taxon>Citrobacter freundii complex</taxon>
    </lineage>
</organism>
<evidence type="ECO:0000313" key="2">
    <source>
        <dbReference type="Proteomes" id="UP001164536"/>
    </source>
</evidence>
<keyword evidence="1" id="KW-0614">Plasmid</keyword>
<proteinExistence type="predicted"/>
<evidence type="ECO:0008006" key="3">
    <source>
        <dbReference type="Google" id="ProtNLM"/>
    </source>
</evidence>
<reference evidence="1" key="1">
    <citation type="submission" date="2022-12" db="EMBL/GenBank/DDBJ databases">
        <title>2953647.</title>
        <authorList>
            <person name="Hergert J."/>
            <person name="Casey R."/>
            <person name="Wagner J."/>
            <person name="Young E.L."/>
            <person name="Oakeson K.F."/>
        </authorList>
    </citation>
    <scope>NUCLEOTIDE SEQUENCE</scope>
    <source>
        <strain evidence="1">2953647</strain>
        <plasmid evidence="1">unnamed5</plasmid>
    </source>
</reference>
<name>A0ABY7L856_CITFR</name>